<gene>
    <name evidence="1" type="ORF">RPERSI_LOCUS7002</name>
</gene>
<reference evidence="1" key="1">
    <citation type="submission" date="2021-06" db="EMBL/GenBank/DDBJ databases">
        <authorList>
            <person name="Kallberg Y."/>
            <person name="Tangrot J."/>
            <person name="Rosling A."/>
        </authorList>
    </citation>
    <scope>NUCLEOTIDE SEQUENCE</scope>
    <source>
        <strain evidence="1">MA461A</strain>
    </source>
</reference>
<dbReference type="Proteomes" id="UP000789920">
    <property type="component" value="Unassembled WGS sequence"/>
</dbReference>
<keyword evidence="2" id="KW-1185">Reference proteome</keyword>
<protein>
    <submittedName>
        <fullName evidence="1">22651_t:CDS:1</fullName>
    </submittedName>
</protein>
<dbReference type="EMBL" id="CAJVQC010011540">
    <property type="protein sequence ID" value="CAG8628444.1"/>
    <property type="molecule type" value="Genomic_DNA"/>
</dbReference>
<proteinExistence type="predicted"/>
<name>A0ACA9N646_9GLOM</name>
<sequence length="111" mass="13208">MVNDTNVVNVIDNNQLKKEKVQRKKLIFDNDQEFQEEIDLINEPKVLDVESETKINKIKINILQICNKIVKNIKIALFNTLNYYWEYPIYEAFLAILLDSRTKKIEFAINF</sequence>
<accession>A0ACA9N646</accession>
<evidence type="ECO:0000313" key="2">
    <source>
        <dbReference type="Proteomes" id="UP000789920"/>
    </source>
</evidence>
<comment type="caution">
    <text evidence="1">The sequence shown here is derived from an EMBL/GenBank/DDBJ whole genome shotgun (WGS) entry which is preliminary data.</text>
</comment>
<organism evidence="1 2">
    <name type="scientific">Racocetra persica</name>
    <dbReference type="NCBI Taxonomy" id="160502"/>
    <lineage>
        <taxon>Eukaryota</taxon>
        <taxon>Fungi</taxon>
        <taxon>Fungi incertae sedis</taxon>
        <taxon>Mucoromycota</taxon>
        <taxon>Glomeromycotina</taxon>
        <taxon>Glomeromycetes</taxon>
        <taxon>Diversisporales</taxon>
        <taxon>Gigasporaceae</taxon>
        <taxon>Racocetra</taxon>
    </lineage>
</organism>
<evidence type="ECO:0000313" key="1">
    <source>
        <dbReference type="EMBL" id="CAG8628444.1"/>
    </source>
</evidence>